<dbReference type="Gene3D" id="3.40.630.30">
    <property type="match status" value="1"/>
</dbReference>
<organism evidence="2 3">
    <name type="scientific">Janthinobacterium agaricidamnosum</name>
    <dbReference type="NCBI Taxonomy" id="55508"/>
    <lineage>
        <taxon>Bacteria</taxon>
        <taxon>Pseudomonadati</taxon>
        <taxon>Pseudomonadota</taxon>
        <taxon>Betaproteobacteria</taxon>
        <taxon>Burkholderiales</taxon>
        <taxon>Oxalobacteraceae</taxon>
        <taxon>Janthinobacterium</taxon>
    </lineage>
</organism>
<proteinExistence type="predicted"/>
<accession>A0A3G2E9D0</accession>
<dbReference type="InterPro" id="IPR016181">
    <property type="entry name" value="Acyl_CoA_acyltransferase"/>
</dbReference>
<keyword evidence="2" id="KW-0808">Transferase</keyword>
<dbReference type="InterPro" id="IPR000182">
    <property type="entry name" value="GNAT_dom"/>
</dbReference>
<dbReference type="PROSITE" id="PS51186">
    <property type="entry name" value="GNAT"/>
    <property type="match status" value="1"/>
</dbReference>
<keyword evidence="3" id="KW-1185">Reference proteome</keyword>
<dbReference type="EMBL" id="CP033019">
    <property type="protein sequence ID" value="AYM76841.1"/>
    <property type="molecule type" value="Genomic_DNA"/>
</dbReference>
<dbReference type="RefSeq" id="WP_121669652.1">
    <property type="nucleotide sequence ID" value="NZ_CP033019.1"/>
</dbReference>
<reference evidence="2 3" key="1">
    <citation type="submission" date="2018-10" db="EMBL/GenBank/DDBJ databases">
        <title>Effects of UV and annual dynamics of microbial communities in freshwater RAS systems.</title>
        <authorList>
            <person name="Bekkelund A.K."/>
            <person name="Hansen B.R."/>
            <person name="Stokken H."/>
            <person name="Eriksen B.F."/>
            <person name="Kashulin N.A."/>
        </authorList>
    </citation>
    <scope>NUCLEOTIDE SEQUENCE [LARGE SCALE GENOMIC DNA]</scope>
    <source>
        <strain evidence="2 3">BHSEK</strain>
    </source>
</reference>
<protein>
    <submittedName>
        <fullName evidence="2">GNAT family N-acetyltransferase</fullName>
    </submittedName>
</protein>
<name>A0A3G2E9D0_9BURK</name>
<dbReference type="AlphaFoldDB" id="A0A3G2E9D0"/>
<dbReference type="Proteomes" id="UP000279594">
    <property type="component" value="Chromosome"/>
</dbReference>
<feature type="domain" description="N-acetyltransferase" evidence="1">
    <location>
        <begin position="3"/>
        <end position="151"/>
    </location>
</feature>
<gene>
    <name evidence="2" type="ORF">D9M09_14300</name>
</gene>
<dbReference type="CDD" id="cd04301">
    <property type="entry name" value="NAT_SF"/>
    <property type="match status" value="1"/>
</dbReference>
<dbReference type="Pfam" id="PF00583">
    <property type="entry name" value="Acetyltransf_1"/>
    <property type="match status" value="1"/>
</dbReference>
<dbReference type="SUPFAM" id="SSF55729">
    <property type="entry name" value="Acyl-CoA N-acyltransferases (Nat)"/>
    <property type="match status" value="1"/>
</dbReference>
<evidence type="ECO:0000313" key="2">
    <source>
        <dbReference type="EMBL" id="AYM76841.1"/>
    </source>
</evidence>
<sequence length="151" mass="16868">MLISLRPVTVDNFDLVSDLPLLPQQRDYLASNDYSIAQASFHPTILHTRAVYGDEEVIGFLMFVSPDADDPPGHYQIWRFMIDHRRQGQGHGRAALALALAEIRARPDARSIEICYKPGNTNAKQFYASMGFVEKGMDADGNDMLAVIELS</sequence>
<evidence type="ECO:0000259" key="1">
    <source>
        <dbReference type="PROSITE" id="PS51186"/>
    </source>
</evidence>
<dbReference type="GO" id="GO:0016747">
    <property type="term" value="F:acyltransferase activity, transferring groups other than amino-acyl groups"/>
    <property type="evidence" value="ECO:0007669"/>
    <property type="project" value="InterPro"/>
</dbReference>
<evidence type="ECO:0000313" key="3">
    <source>
        <dbReference type="Proteomes" id="UP000279594"/>
    </source>
</evidence>